<accession>A0A3Q4GXU7</accession>
<feature type="compositionally biased region" description="Pro residues" evidence="3">
    <location>
        <begin position="1190"/>
        <end position="1213"/>
    </location>
</feature>
<evidence type="ECO:0000313" key="7">
    <source>
        <dbReference type="Ensembl" id="ENSNBRP00000008637.1"/>
    </source>
</evidence>
<feature type="signal peptide" evidence="4">
    <location>
        <begin position="1"/>
        <end position="22"/>
    </location>
</feature>
<reference evidence="7" key="1">
    <citation type="submission" date="2025-08" db="UniProtKB">
        <authorList>
            <consortium name="Ensembl"/>
        </authorList>
    </citation>
    <scope>IDENTIFICATION</scope>
</reference>
<dbReference type="Ensembl" id="ENSNBRT00000008890.1">
    <property type="protein sequence ID" value="ENSNBRP00000008637.1"/>
    <property type="gene ID" value="ENSNBRG00000006590.1"/>
</dbReference>
<evidence type="ECO:0000313" key="8">
    <source>
        <dbReference type="Proteomes" id="UP000261580"/>
    </source>
</evidence>
<dbReference type="InterPro" id="IPR013783">
    <property type="entry name" value="Ig-like_fold"/>
</dbReference>
<dbReference type="AlphaFoldDB" id="A0A3Q4GXU7"/>
<name>A0A3Q4GXU7_NEOBR</name>
<feature type="domain" description="Ig-like" evidence="5">
    <location>
        <begin position="887"/>
        <end position="973"/>
    </location>
</feature>
<keyword evidence="8" id="KW-1185">Reference proteome</keyword>
<feature type="domain" description="Ig-like" evidence="5">
    <location>
        <begin position="1072"/>
        <end position="1165"/>
    </location>
</feature>
<dbReference type="FunFam" id="2.60.40.10:FF:000197">
    <property type="entry name" value="Myomesin 1"/>
    <property type="match status" value="1"/>
</dbReference>
<evidence type="ECO:0000256" key="2">
    <source>
        <dbReference type="ARBA" id="ARBA00023319"/>
    </source>
</evidence>
<dbReference type="FunFam" id="2.60.40.10:FF:000029">
    <property type="entry name" value="Myomesin 1"/>
    <property type="match status" value="2"/>
</dbReference>
<dbReference type="Bgee" id="ENSNBRG00000006590">
    <property type="expression patterns" value="Expressed in muscle tissue and 3 other cell types or tissues"/>
</dbReference>
<feature type="domain" description="Ig-like" evidence="5">
    <location>
        <begin position="178"/>
        <end position="280"/>
    </location>
</feature>
<dbReference type="FunFam" id="2.60.40.10:FF:000192">
    <property type="entry name" value="Myomesin 1"/>
    <property type="match status" value="1"/>
</dbReference>
<keyword evidence="4" id="KW-0732">Signal</keyword>
<dbReference type="Pfam" id="PF07679">
    <property type="entry name" value="I-set"/>
    <property type="match status" value="3"/>
</dbReference>
<protein>
    <submittedName>
        <fullName evidence="7">Myomesin 2</fullName>
    </submittedName>
</protein>
<keyword evidence="1" id="KW-0677">Repeat</keyword>
<sequence length="1262" mass="139979">MADHRTNCCLLLPAFKIPLTLGAEGHFWWQLWSYFLSEGFCFVFLNNSNEQHCYGVSIMLYTNNITSDFSQDLIYLANKLLKVRTKLDDKYVREEPMIRGPKFLVRLRSHMVFENTPVKIFCTVEGFPICSTDDTAQYTAMAVNLHGQASSQASIIVKSNSTISFILSLFFAPASMLPKIHYTKIHITFLEMFGPVFATEGESATLSATMTLEPNLANLQPEAQWYRDDTRLFDSKWVKIETGRGFSKLTLPNLYKDDEGLYTLRMVTKGGTAEHSAFVSVADGPPPVPAAPGAPMDIEIHDANRDYVIVSWKPPNTTTEGPILGYFVDKCEVGTENWTQCNDHPIKICKYPVSGLFEGHSFYFRVRAVNSHGISKPSRMSDPITAMDPTEFERLHGVSAPEVAYANVHIVNYTMGFVSRLCLFRFVVSGLTTGETYVFRVQAINELGLSDESQESAPLTVKAALTNPSAPYDIALLYCDGHSMILNWKKPLRSGGAKIKEYYVDKRRSGTTMWREVHIPPTTERVYKVENLTEGAVYQFQVYGANLAGLGPASKHSEDLTCDAWTMPEPGPAYDLTFCEVRDNSLVVEWQKPVYTGSGPITGYHVEYAKKGTANWITANEKAASHRFLKVTGLEVGTTYVFRVRAVNAVGVGMASMASDPVTAKAVAGSQEVSCVVDEKSGDIVLSFESCQINEGSKFIWKKDYKEITDFSKGVVIKSEGTHSKLIFKNADKEDFGTYSVSVTNTEGVSSSYTISNEELAKMLALSYDIRHPVIPLKSELAYKILERGRMRFWLQAEEISSNVTYKFFANNKELSGPNKMAHDVATGIIEFIMDHFTEESEGTYTCQITDGGGKAQSSLVLIGNVFCKSLCPFSRLPLMFLFTTGPHFSEFLSLQIGDDCSVTLVCKVANLKKESVFHWFREDTEIIPDVKPDLGSGVCKLTIREFSLKTAGIYKATISDDRGKDMSQINISGKVFDDAINKLSQLAGASAAELVINCTATGIQLQFDASAVMWLIIFSLIDLQVVEPVEKDKGKYSIVITDPENSHKRTLDLSGDGQYFQYFSSLISFPPESIPVVGGLPDVVTIMEKKTLSLTCTVCGDPKPQVSWLKNGSEVEPDDQYVVSLDQGKFASLTIKGVSMEDSGRYTMIVQNKYGGESVDIVVSVYRHGEKIPEAKPTLTPKTIIPPKLPIEIPQPKPQPAPSAAPSTPSPAAPKAALGRGMKTRQKKRNHWCTIRTHIAEKPLLVFSIWIEMELILFALN</sequence>
<dbReference type="Gene3D" id="2.60.40.10">
    <property type="entry name" value="Immunoglobulins"/>
    <property type="match status" value="9"/>
</dbReference>
<dbReference type="InterPro" id="IPR003599">
    <property type="entry name" value="Ig_sub"/>
</dbReference>
<dbReference type="PANTHER" id="PTHR13817">
    <property type="entry name" value="TITIN"/>
    <property type="match status" value="1"/>
</dbReference>
<feature type="domain" description="Ig-like" evidence="5">
    <location>
        <begin position="655"/>
        <end position="756"/>
    </location>
</feature>
<dbReference type="InterPro" id="IPR013098">
    <property type="entry name" value="Ig_I-set"/>
</dbReference>
<dbReference type="FunFam" id="2.60.40.10:FF:000124">
    <property type="entry name" value="Myomesin 1"/>
    <property type="match status" value="1"/>
</dbReference>
<dbReference type="PROSITE" id="PS50835">
    <property type="entry name" value="IG_LIKE"/>
    <property type="match status" value="4"/>
</dbReference>
<dbReference type="SMART" id="SM00060">
    <property type="entry name" value="FN3"/>
    <property type="match status" value="4"/>
</dbReference>
<dbReference type="PRINTS" id="PR00014">
    <property type="entry name" value="FNTYPEIII"/>
</dbReference>
<dbReference type="InterPro" id="IPR036116">
    <property type="entry name" value="FN3_sf"/>
</dbReference>
<dbReference type="Proteomes" id="UP000261580">
    <property type="component" value="Unassembled WGS sequence"/>
</dbReference>
<feature type="domain" description="Fibronectin type-III" evidence="6">
    <location>
        <begin position="470"/>
        <end position="564"/>
    </location>
</feature>
<dbReference type="Pfam" id="PF00047">
    <property type="entry name" value="ig"/>
    <property type="match status" value="1"/>
</dbReference>
<dbReference type="FunFam" id="2.60.40.10:FF:000134">
    <property type="entry name" value="Myomesin 1"/>
    <property type="match status" value="1"/>
</dbReference>
<evidence type="ECO:0000256" key="3">
    <source>
        <dbReference type="SAM" id="MobiDB-lite"/>
    </source>
</evidence>
<dbReference type="OMA" id="EMFGPVF"/>
<dbReference type="InterPro" id="IPR013151">
    <property type="entry name" value="Immunoglobulin_dom"/>
</dbReference>
<evidence type="ECO:0000256" key="1">
    <source>
        <dbReference type="ARBA" id="ARBA00022737"/>
    </source>
</evidence>
<organism evidence="7 8">
    <name type="scientific">Neolamprologus brichardi</name>
    <name type="common">Fairy cichlid</name>
    <name type="synonym">Lamprologus brichardi</name>
    <dbReference type="NCBI Taxonomy" id="32507"/>
    <lineage>
        <taxon>Eukaryota</taxon>
        <taxon>Metazoa</taxon>
        <taxon>Chordata</taxon>
        <taxon>Craniata</taxon>
        <taxon>Vertebrata</taxon>
        <taxon>Euteleostomi</taxon>
        <taxon>Actinopterygii</taxon>
        <taxon>Neopterygii</taxon>
        <taxon>Teleostei</taxon>
        <taxon>Neoteleostei</taxon>
        <taxon>Acanthomorphata</taxon>
        <taxon>Ovalentaria</taxon>
        <taxon>Cichlomorphae</taxon>
        <taxon>Cichliformes</taxon>
        <taxon>Cichlidae</taxon>
        <taxon>African cichlids</taxon>
        <taxon>Pseudocrenilabrinae</taxon>
        <taxon>Lamprologini</taxon>
        <taxon>Neolamprologus</taxon>
    </lineage>
</organism>
<dbReference type="SMART" id="SM00408">
    <property type="entry name" value="IGc2"/>
    <property type="match status" value="3"/>
</dbReference>
<keyword evidence="2" id="KW-0393">Immunoglobulin domain</keyword>
<feature type="domain" description="Fibronectin type-III" evidence="6">
    <location>
        <begin position="572"/>
        <end position="669"/>
    </location>
</feature>
<dbReference type="SUPFAM" id="SSF48726">
    <property type="entry name" value="Immunoglobulin"/>
    <property type="match status" value="6"/>
</dbReference>
<feature type="chain" id="PRO_5018672092" evidence="4">
    <location>
        <begin position="23"/>
        <end position="1262"/>
    </location>
</feature>
<dbReference type="FunFam" id="2.60.40.10:FF:000670">
    <property type="entry name" value="Myomesin 2"/>
    <property type="match status" value="1"/>
</dbReference>
<evidence type="ECO:0000256" key="4">
    <source>
        <dbReference type="SAM" id="SignalP"/>
    </source>
</evidence>
<dbReference type="STRING" id="32507.ENSNBRP00000008637"/>
<dbReference type="InterPro" id="IPR036179">
    <property type="entry name" value="Ig-like_dom_sf"/>
</dbReference>
<dbReference type="FunFam" id="2.60.40.10:FF:000179">
    <property type="entry name" value="Myomesin 2"/>
    <property type="match status" value="1"/>
</dbReference>
<evidence type="ECO:0000259" key="5">
    <source>
        <dbReference type="PROSITE" id="PS50835"/>
    </source>
</evidence>
<reference evidence="7" key="2">
    <citation type="submission" date="2025-09" db="UniProtKB">
        <authorList>
            <consortium name="Ensembl"/>
        </authorList>
    </citation>
    <scope>IDENTIFICATION</scope>
</reference>
<dbReference type="InterPro" id="IPR007110">
    <property type="entry name" value="Ig-like_dom"/>
</dbReference>
<feature type="domain" description="Fibronectin type-III" evidence="6">
    <location>
        <begin position="294"/>
        <end position="389"/>
    </location>
</feature>
<evidence type="ECO:0000259" key="6">
    <source>
        <dbReference type="PROSITE" id="PS50853"/>
    </source>
</evidence>
<dbReference type="Pfam" id="PF00041">
    <property type="entry name" value="fn3"/>
    <property type="match status" value="3"/>
</dbReference>
<dbReference type="InterPro" id="IPR003961">
    <property type="entry name" value="FN3_dom"/>
</dbReference>
<proteinExistence type="predicted"/>
<dbReference type="PANTHER" id="PTHR13817:SF182">
    <property type="entry name" value="MYOMESIN-2"/>
    <property type="match status" value="1"/>
</dbReference>
<dbReference type="InterPro" id="IPR003598">
    <property type="entry name" value="Ig_sub2"/>
</dbReference>
<dbReference type="InterPro" id="IPR050964">
    <property type="entry name" value="Striated_Muscle_Regulatory"/>
</dbReference>
<dbReference type="CDD" id="cd00063">
    <property type="entry name" value="FN3"/>
    <property type="match status" value="3"/>
</dbReference>
<feature type="region of interest" description="Disordered" evidence="3">
    <location>
        <begin position="1190"/>
        <end position="1230"/>
    </location>
</feature>
<dbReference type="SMART" id="SM00409">
    <property type="entry name" value="IG"/>
    <property type="match status" value="5"/>
</dbReference>
<dbReference type="SUPFAM" id="SSF49265">
    <property type="entry name" value="Fibronectin type III"/>
    <property type="match status" value="3"/>
</dbReference>
<dbReference type="PROSITE" id="PS50853">
    <property type="entry name" value="FN3"/>
    <property type="match status" value="3"/>
</dbReference>
<dbReference type="GeneTree" id="ENSGT00940000157057"/>